<dbReference type="GO" id="GO:0016787">
    <property type="term" value="F:hydrolase activity"/>
    <property type="evidence" value="ECO:0007669"/>
    <property type="project" value="UniProtKB-KW"/>
</dbReference>
<reference evidence="2 3" key="1">
    <citation type="submission" date="2010-05" db="EMBL/GenBank/DDBJ databases">
        <authorList>
            <person name="Qin X."/>
            <person name="Bachman B."/>
            <person name="Battles P."/>
            <person name="Bell A."/>
            <person name="Bess C."/>
            <person name="Bickham C."/>
            <person name="Chaboub L."/>
            <person name="Chen D."/>
            <person name="Coyle M."/>
            <person name="Deiros D.R."/>
            <person name="Dinh H."/>
            <person name="Forbes L."/>
            <person name="Fowler G."/>
            <person name="Francisco L."/>
            <person name="Fu Q."/>
            <person name="Gubbala S."/>
            <person name="Hale W."/>
            <person name="Han Y."/>
            <person name="Hemphill L."/>
            <person name="Highlander S.K."/>
            <person name="Hirani K."/>
            <person name="Hogues M."/>
            <person name="Jackson L."/>
            <person name="Jakkamsetti A."/>
            <person name="Javaid M."/>
            <person name="Jiang H."/>
            <person name="Korchina V."/>
            <person name="Kovar C."/>
            <person name="Lara F."/>
            <person name="Lee S."/>
            <person name="Mata R."/>
            <person name="Mathew T."/>
            <person name="Moen C."/>
            <person name="Morales K."/>
            <person name="Munidasa M."/>
            <person name="Nazareth L."/>
            <person name="Ngo R."/>
            <person name="Nguyen L."/>
            <person name="Okwuonu G."/>
            <person name="Ongeri F."/>
            <person name="Patil S."/>
            <person name="Petrosino J."/>
            <person name="Pham C."/>
            <person name="Pham P."/>
            <person name="Pu L.-L."/>
            <person name="Puazo M."/>
            <person name="Raj R."/>
            <person name="Reid J."/>
            <person name="Rouhana J."/>
            <person name="Saada N."/>
            <person name="Shang Y."/>
            <person name="Simmons D."/>
            <person name="Thornton R."/>
            <person name="Warren J."/>
            <person name="Weissenberger G."/>
            <person name="Zhang J."/>
            <person name="Zhang L."/>
            <person name="Zhou C."/>
            <person name="Zhu D."/>
            <person name="Muzny D."/>
            <person name="Worley K."/>
            <person name="Gibbs R."/>
        </authorList>
    </citation>
    <scope>NUCLEOTIDE SEQUENCE [LARGE SCALE GENOMIC DNA]</scope>
    <source>
        <strain evidence="2 3">NAP08</strain>
    </source>
</reference>
<dbReference type="Gene3D" id="1.10.287.1080">
    <property type="entry name" value="MazG-like"/>
    <property type="match status" value="1"/>
</dbReference>
<evidence type="ECO:0000313" key="2">
    <source>
        <dbReference type="EMBL" id="EFH06760.1"/>
    </source>
</evidence>
<dbReference type="Pfam" id="PF03819">
    <property type="entry name" value="MazG"/>
    <property type="match status" value="1"/>
</dbReference>
<keyword evidence="2" id="KW-0378">Hydrolase</keyword>
<comment type="caution">
    <text evidence="2">The sequence shown here is derived from an EMBL/GenBank/DDBJ whole genome shotgun (WGS) entry which is preliminary data.</text>
</comment>
<proteinExistence type="predicted"/>
<organism evidence="2 3">
    <name type="scientific">Clostridioides difficile NAP08</name>
    <dbReference type="NCBI Taxonomy" id="525259"/>
    <lineage>
        <taxon>Bacteria</taxon>
        <taxon>Bacillati</taxon>
        <taxon>Bacillota</taxon>
        <taxon>Clostridia</taxon>
        <taxon>Peptostreptococcales</taxon>
        <taxon>Peptostreptococcaceae</taxon>
        <taxon>Clostridioides</taxon>
    </lineage>
</organism>
<feature type="domain" description="NTP pyrophosphohydrolase MazG-like" evidence="1">
    <location>
        <begin position="27"/>
        <end position="106"/>
    </location>
</feature>
<dbReference type="SUPFAM" id="SSF101386">
    <property type="entry name" value="all-alpha NTP pyrophosphatases"/>
    <property type="match status" value="1"/>
</dbReference>
<dbReference type="InterPro" id="IPR004518">
    <property type="entry name" value="MazG-like_dom"/>
</dbReference>
<name>D5Q5V2_CLODI</name>
<dbReference type="CDD" id="cd11533">
    <property type="entry name" value="NTP-PPase_Af0060_like"/>
    <property type="match status" value="1"/>
</dbReference>
<dbReference type="AlphaFoldDB" id="D5Q5V2"/>
<protein>
    <submittedName>
        <fullName evidence="2">Nucleotide pyrophosphohydrolase domain protein</fullName>
    </submittedName>
</protein>
<evidence type="ECO:0000259" key="1">
    <source>
        <dbReference type="Pfam" id="PF03819"/>
    </source>
</evidence>
<dbReference type="HOGENOM" id="CLU_2167181_0_0_9"/>
<dbReference type="EMBL" id="ADNX01000052">
    <property type="protein sequence ID" value="EFH06760.1"/>
    <property type="molecule type" value="Genomic_DNA"/>
</dbReference>
<dbReference type="Proteomes" id="UP000003227">
    <property type="component" value="Unassembled WGS sequence"/>
</dbReference>
<sequence>MNNLKGAFMKLKTISLPELNNLDPTLESTFIKMGEEQGELAECIGKFRNLSGENNDLDEVDIIKKTAKELMDVAQTCVTMMFKLEEQYGINLDEIRKEHIKKLEKRGYIKNIDK</sequence>
<accession>D5Q5V2</accession>
<dbReference type="InterPro" id="IPR044548">
    <property type="entry name" value="AF0060_NTP-PPase_MazG-like"/>
</dbReference>
<evidence type="ECO:0000313" key="3">
    <source>
        <dbReference type="Proteomes" id="UP000003227"/>
    </source>
</evidence>
<gene>
    <name evidence="2" type="ORF">HMPREF0220_2284</name>
</gene>